<reference evidence="6 7" key="1">
    <citation type="journal article" date="2013" name="Int. J. Syst. Evol. Microbiol.">
        <title>Roseomonas aerophila sp. nov., isolated from air.</title>
        <authorList>
            <person name="Kim S.J."/>
            <person name="Weon H.Y."/>
            <person name="Ahn J.H."/>
            <person name="Hong S.B."/>
            <person name="Seok S.J."/>
            <person name="Whang K.S."/>
            <person name="Kwon S.W."/>
        </authorList>
    </citation>
    <scope>NUCLEOTIDE SEQUENCE [LARGE SCALE GENOMIC DNA]</scope>
    <source>
        <strain evidence="6 7">NBRC 108923</strain>
    </source>
</reference>
<dbReference type="InterPro" id="IPR008927">
    <property type="entry name" value="6-PGluconate_DH-like_C_sf"/>
</dbReference>
<comment type="similarity">
    <text evidence="1">Belongs to the HIBADH-related family.</text>
</comment>
<protein>
    <submittedName>
        <fullName evidence="6">NAD(P)-dependent oxidoreductase</fullName>
    </submittedName>
</protein>
<evidence type="ECO:0000259" key="4">
    <source>
        <dbReference type="Pfam" id="PF03446"/>
    </source>
</evidence>
<dbReference type="InterPro" id="IPR015815">
    <property type="entry name" value="HIBADH-related"/>
</dbReference>
<dbReference type="SUPFAM" id="SSF51735">
    <property type="entry name" value="NAD(P)-binding Rossmann-fold domains"/>
    <property type="match status" value="1"/>
</dbReference>
<comment type="caution">
    <text evidence="6">The sequence shown here is derived from an EMBL/GenBank/DDBJ whole genome shotgun (WGS) entry which is preliminary data.</text>
</comment>
<evidence type="ECO:0000259" key="5">
    <source>
        <dbReference type="Pfam" id="PF14833"/>
    </source>
</evidence>
<evidence type="ECO:0000313" key="6">
    <source>
        <dbReference type="EMBL" id="MBC9206345.1"/>
    </source>
</evidence>
<feature type="domain" description="3-hydroxyisobutyrate dehydrogenase-like NAD-binding" evidence="5">
    <location>
        <begin position="175"/>
        <end position="291"/>
    </location>
</feature>
<dbReference type="Pfam" id="PF14833">
    <property type="entry name" value="NAD_binding_11"/>
    <property type="match status" value="1"/>
</dbReference>
<dbReference type="InterPro" id="IPR002204">
    <property type="entry name" value="3-OH-isobutyrate_DH-rel_CS"/>
</dbReference>
<keyword evidence="2" id="KW-0560">Oxidoreductase</keyword>
<evidence type="ECO:0000256" key="3">
    <source>
        <dbReference type="ARBA" id="ARBA00023027"/>
    </source>
</evidence>
<keyword evidence="3" id="KW-0520">NAD</keyword>
<dbReference type="RefSeq" id="WP_187783527.1">
    <property type="nucleotide sequence ID" value="NZ_JACTVA010000007.1"/>
</dbReference>
<organism evidence="6 7">
    <name type="scientific">Teichococcus aerophilus</name>
    <dbReference type="NCBI Taxonomy" id="1224513"/>
    <lineage>
        <taxon>Bacteria</taxon>
        <taxon>Pseudomonadati</taxon>
        <taxon>Pseudomonadota</taxon>
        <taxon>Alphaproteobacteria</taxon>
        <taxon>Acetobacterales</taxon>
        <taxon>Roseomonadaceae</taxon>
        <taxon>Roseomonas</taxon>
    </lineage>
</organism>
<dbReference type="SUPFAM" id="SSF48179">
    <property type="entry name" value="6-phosphogluconate dehydrogenase C-terminal domain-like"/>
    <property type="match status" value="1"/>
</dbReference>
<dbReference type="InterPro" id="IPR036291">
    <property type="entry name" value="NAD(P)-bd_dom_sf"/>
</dbReference>
<dbReference type="PROSITE" id="PS00895">
    <property type="entry name" value="3_HYDROXYISOBUT_DH"/>
    <property type="match status" value="1"/>
</dbReference>
<proteinExistence type="inferred from homology"/>
<evidence type="ECO:0000256" key="1">
    <source>
        <dbReference type="ARBA" id="ARBA00009080"/>
    </source>
</evidence>
<name>A0ABR7RIE3_9PROT</name>
<dbReference type="Gene3D" id="1.10.1040.10">
    <property type="entry name" value="N-(1-d-carboxylethyl)-l-norvaline Dehydrogenase, domain 2"/>
    <property type="match status" value="1"/>
</dbReference>
<dbReference type="InterPro" id="IPR029154">
    <property type="entry name" value="HIBADH-like_NADP-bd"/>
</dbReference>
<dbReference type="PIRSF" id="PIRSF000103">
    <property type="entry name" value="HIBADH"/>
    <property type="match status" value="1"/>
</dbReference>
<dbReference type="PANTHER" id="PTHR43060:SF15">
    <property type="entry name" value="3-HYDROXYISOBUTYRATE DEHYDROGENASE-LIKE 1, MITOCHONDRIAL-RELATED"/>
    <property type="match status" value="1"/>
</dbReference>
<dbReference type="InterPro" id="IPR006115">
    <property type="entry name" value="6PGDH_NADP-bd"/>
</dbReference>
<dbReference type="PANTHER" id="PTHR43060">
    <property type="entry name" value="3-HYDROXYISOBUTYRATE DEHYDROGENASE-LIKE 1, MITOCHONDRIAL-RELATED"/>
    <property type="match status" value="1"/>
</dbReference>
<dbReference type="Gene3D" id="3.40.50.720">
    <property type="entry name" value="NAD(P)-binding Rossmann-like Domain"/>
    <property type="match status" value="1"/>
</dbReference>
<keyword evidence="7" id="KW-1185">Reference proteome</keyword>
<dbReference type="Pfam" id="PF03446">
    <property type="entry name" value="NAD_binding_2"/>
    <property type="match status" value="1"/>
</dbReference>
<dbReference type="Proteomes" id="UP000626026">
    <property type="component" value="Unassembled WGS sequence"/>
</dbReference>
<sequence length="307" mass="30653">MTPPQPIQPPAEVAFIGLGVMGAAMAANLARAGFRLTLSSRSRAKAAALEAAGAAWSDTPAGAARGPACVALCLPDTADVEAVLFGPDGVADTVERGAIVIDFSTIAAAPTAGFAARLARERGAFLLDSPVSGGPGGARDGTLTCMIGGDAGAFAAAEPVLRAVGTKLTHLGPAGAGQVCKSANQLLVAATLQAVSEALALGRKAGLDPEAMRQALTGGSARSFVLENHAKRIIEGVTAPGFRAELMRKDMRLALAATRDHGVFAPATAMAAQMLEALVNTGRGGLDASALGGLVAELSGLEAARPE</sequence>
<dbReference type="InterPro" id="IPR013328">
    <property type="entry name" value="6PGD_dom2"/>
</dbReference>
<feature type="domain" description="6-phosphogluconate dehydrogenase NADP-binding" evidence="4">
    <location>
        <begin position="13"/>
        <end position="172"/>
    </location>
</feature>
<dbReference type="EMBL" id="JACTVA010000007">
    <property type="protein sequence ID" value="MBC9206345.1"/>
    <property type="molecule type" value="Genomic_DNA"/>
</dbReference>
<evidence type="ECO:0000313" key="7">
    <source>
        <dbReference type="Proteomes" id="UP000626026"/>
    </source>
</evidence>
<gene>
    <name evidence="6" type="ORF">IBL26_05820</name>
</gene>
<accession>A0ABR7RIE3</accession>
<evidence type="ECO:0000256" key="2">
    <source>
        <dbReference type="ARBA" id="ARBA00023002"/>
    </source>
</evidence>